<evidence type="ECO:0000256" key="5">
    <source>
        <dbReference type="ARBA" id="ARBA00023242"/>
    </source>
</evidence>
<dbReference type="GO" id="GO:0034388">
    <property type="term" value="C:Pwp2p-containing subcomplex of 90S preribosome"/>
    <property type="evidence" value="ECO:0007669"/>
    <property type="project" value="TreeGrafter"/>
</dbReference>
<reference evidence="8" key="2">
    <citation type="submission" date="2014-03" db="EMBL/GenBank/DDBJ databases">
        <title>The whipworm genome and dual-species transcriptomics of an intimate host-pathogen interaction.</title>
        <authorList>
            <person name="Foth B.J."/>
            <person name="Tsai I.J."/>
            <person name="Reid A.J."/>
            <person name="Bancroft A.J."/>
            <person name="Nichol S."/>
            <person name="Tracey A."/>
            <person name="Holroyd N."/>
            <person name="Cotton J.A."/>
            <person name="Stanley E.J."/>
            <person name="Zarowiecki M."/>
            <person name="Liu J.Z."/>
            <person name="Huckvale T."/>
            <person name="Cooper P.J."/>
            <person name="Grencis R.K."/>
            <person name="Berriman M."/>
        </authorList>
    </citation>
    <scope>NUCLEOTIDE SEQUENCE [LARGE SCALE GENOMIC DNA]</scope>
</reference>
<dbReference type="AlphaFoldDB" id="A0A077YZR4"/>
<feature type="domain" description="U3 small nucleolar RNA-associated protein 6 homolog C-terminal" evidence="7">
    <location>
        <begin position="158"/>
        <end position="423"/>
    </location>
</feature>
<feature type="domain" description="U3 small nucleolar RNA-associated protein 6 N-terminal" evidence="6">
    <location>
        <begin position="10"/>
        <end position="59"/>
    </location>
</feature>
<reference evidence="8" key="1">
    <citation type="submission" date="2014-01" db="EMBL/GenBank/DDBJ databases">
        <authorList>
            <person name="Aslett M."/>
        </authorList>
    </citation>
    <scope>NUCLEOTIDE SEQUENCE</scope>
</reference>
<gene>
    <name evidence="8" type="ORF">TTRE_0000187201</name>
</gene>
<protein>
    <submittedName>
        <fullName evidence="8">U3 small nucleolar RNA associated protein 6</fullName>
    </submittedName>
</protein>
<dbReference type="Gene3D" id="1.25.40.10">
    <property type="entry name" value="Tetratricopeptide repeat domain"/>
    <property type="match status" value="1"/>
</dbReference>
<comment type="subcellular location">
    <subcellularLocation>
        <location evidence="1">Nucleus</location>
        <location evidence="1">Nucleolus</location>
    </subcellularLocation>
</comment>
<keyword evidence="9" id="KW-1185">Reference proteome</keyword>
<dbReference type="InterPro" id="IPR011990">
    <property type="entry name" value="TPR-like_helical_dom_sf"/>
</dbReference>
<dbReference type="Pfam" id="PF08640">
    <property type="entry name" value="U3_assoc_6"/>
    <property type="match status" value="1"/>
</dbReference>
<accession>A0A077YZR4</accession>
<evidence type="ECO:0000313" key="8">
    <source>
        <dbReference type="EMBL" id="CDW53607.1"/>
    </source>
</evidence>
<name>A0A077YZR4_TRITR</name>
<evidence type="ECO:0000256" key="2">
    <source>
        <dbReference type="ARBA" id="ARBA00010734"/>
    </source>
</evidence>
<proteinExistence type="inferred from homology"/>
<dbReference type="Pfam" id="PF24892">
    <property type="entry name" value="UTP6_C"/>
    <property type="match status" value="1"/>
</dbReference>
<evidence type="ECO:0000256" key="1">
    <source>
        <dbReference type="ARBA" id="ARBA00004604"/>
    </source>
</evidence>
<keyword evidence="3" id="KW-0698">rRNA processing</keyword>
<evidence type="ECO:0000256" key="3">
    <source>
        <dbReference type="ARBA" id="ARBA00022552"/>
    </source>
</evidence>
<dbReference type="Proteomes" id="UP000030665">
    <property type="component" value="Unassembled WGS sequence"/>
</dbReference>
<evidence type="ECO:0000259" key="7">
    <source>
        <dbReference type="Pfam" id="PF24892"/>
    </source>
</evidence>
<organism evidence="8 9">
    <name type="scientific">Trichuris trichiura</name>
    <name type="common">Whipworm</name>
    <name type="synonym">Trichocephalus trichiurus</name>
    <dbReference type="NCBI Taxonomy" id="36087"/>
    <lineage>
        <taxon>Eukaryota</taxon>
        <taxon>Metazoa</taxon>
        <taxon>Ecdysozoa</taxon>
        <taxon>Nematoda</taxon>
        <taxon>Enoplea</taxon>
        <taxon>Dorylaimia</taxon>
        <taxon>Trichinellida</taxon>
        <taxon>Trichuridae</taxon>
        <taxon>Trichuris</taxon>
    </lineage>
</organism>
<evidence type="ECO:0000313" key="9">
    <source>
        <dbReference type="Proteomes" id="UP000030665"/>
    </source>
</evidence>
<dbReference type="PANTHER" id="PTHR23271">
    <property type="entry name" value="HEPATOCELLULAR CARCINOMA-ASSOCIATED ANTIGEN 66"/>
    <property type="match status" value="1"/>
</dbReference>
<sequence length="451" mass="52662">MSVPVERHLECLLAIFESLERLKLFTREEFRLTVAKLKSHEYRTQRICKRKQDLLAYIQKDVKSADLKLPAIVFRHAVKAIEDDRSFCCRLLEVVHSFPFAKQLADQVEQYMNDHFANDEKQIDHIIRSDSCFFKKFDLQVFDEGIMDESLWVERFRACCQKYTNAIENSPSYGMHLLYINFCHDVFRLPSSSSPLREQSYLRLFFGYAMTYVTCQCDAGFFVDWANICPTAHCKVIILQAGLRRFPKAIDLWLLLLKYQSDAQMDENVIDASISKAKQLLSPDEAFPIWKKAIGRYSSNSCPTKLLEQFKSGIHLQASISNYVKREYLRFIYNTKGIESARKLYHQKLCVVSPASLQLHYDYVSFEMEQKPPCAEYIRKSYEKAIVHHGCNVKIWLDYLLFESTIGNAFLCSQIHHRAVRNLPPELVQQFLEANVLRESVPTKRSHKSCH</sequence>
<dbReference type="GO" id="GO:0032040">
    <property type="term" value="C:small-subunit processome"/>
    <property type="evidence" value="ECO:0007669"/>
    <property type="project" value="TreeGrafter"/>
</dbReference>
<dbReference type="SUPFAM" id="SSF48452">
    <property type="entry name" value="TPR-like"/>
    <property type="match status" value="1"/>
</dbReference>
<dbReference type="InterPro" id="IPR056907">
    <property type="entry name" value="UTP6_C"/>
</dbReference>
<dbReference type="GO" id="GO:0030515">
    <property type="term" value="F:snoRNA binding"/>
    <property type="evidence" value="ECO:0007669"/>
    <property type="project" value="InterPro"/>
</dbReference>
<keyword evidence="5" id="KW-0539">Nucleus</keyword>
<dbReference type="GO" id="GO:0000462">
    <property type="term" value="P:maturation of SSU-rRNA from tricistronic rRNA transcript (SSU-rRNA, 5.8S rRNA, LSU-rRNA)"/>
    <property type="evidence" value="ECO:0007669"/>
    <property type="project" value="InterPro"/>
</dbReference>
<dbReference type="InterPro" id="IPR013949">
    <property type="entry name" value="Utp6"/>
</dbReference>
<dbReference type="PANTHER" id="PTHR23271:SF1">
    <property type="entry name" value="U3 SMALL NUCLEOLAR RNA-ASSOCIATED PROTEIN 6 HOMOLOG"/>
    <property type="match status" value="1"/>
</dbReference>
<keyword evidence="4" id="KW-0677">Repeat</keyword>
<evidence type="ECO:0000256" key="4">
    <source>
        <dbReference type="ARBA" id="ARBA00022737"/>
    </source>
</evidence>
<dbReference type="InterPro" id="IPR055347">
    <property type="entry name" value="UTP6_N"/>
</dbReference>
<dbReference type="STRING" id="36087.A0A077YZR4"/>
<dbReference type="OrthoDB" id="28112at2759"/>
<evidence type="ECO:0000259" key="6">
    <source>
        <dbReference type="Pfam" id="PF08640"/>
    </source>
</evidence>
<comment type="similarity">
    <text evidence="2">Belongs to the UTP6 family.</text>
</comment>
<dbReference type="InterPro" id="IPR003107">
    <property type="entry name" value="HAT"/>
</dbReference>
<dbReference type="EMBL" id="HG805861">
    <property type="protein sequence ID" value="CDW53607.1"/>
    <property type="molecule type" value="Genomic_DNA"/>
</dbReference>
<dbReference type="SMART" id="SM00386">
    <property type="entry name" value="HAT"/>
    <property type="match status" value="4"/>
</dbReference>